<organism evidence="1 2">
    <name type="scientific">Sphingomonas sanxanigenens DSM 19645 = NX02</name>
    <dbReference type="NCBI Taxonomy" id="1123269"/>
    <lineage>
        <taxon>Bacteria</taxon>
        <taxon>Pseudomonadati</taxon>
        <taxon>Pseudomonadota</taxon>
        <taxon>Alphaproteobacteria</taxon>
        <taxon>Sphingomonadales</taxon>
        <taxon>Sphingomonadaceae</taxon>
        <taxon>Sphingomonas</taxon>
    </lineage>
</organism>
<dbReference type="HOGENOM" id="CLU_085951_0_1_5"/>
<evidence type="ECO:0000313" key="2">
    <source>
        <dbReference type="Proteomes" id="UP000018851"/>
    </source>
</evidence>
<dbReference type="RefSeq" id="WP_025293698.1">
    <property type="nucleotide sequence ID" value="NZ_CP006644.1"/>
</dbReference>
<dbReference type="NCBIfam" id="TIGR02215">
    <property type="entry name" value="phage_chp_gp8"/>
    <property type="match status" value="1"/>
</dbReference>
<dbReference type="KEGG" id="ssan:NX02_19355"/>
<dbReference type="AlphaFoldDB" id="W0AEL7"/>
<dbReference type="Gene3D" id="1.10.3230.30">
    <property type="entry name" value="Phage gp6-like head-tail connector protein"/>
    <property type="match status" value="1"/>
</dbReference>
<dbReference type="EMBL" id="CP006644">
    <property type="protein sequence ID" value="AHE55531.1"/>
    <property type="molecule type" value="Genomic_DNA"/>
</dbReference>
<dbReference type="InterPro" id="IPR006450">
    <property type="entry name" value="Phage_HK97_gp6-like"/>
</dbReference>
<evidence type="ECO:0008006" key="3">
    <source>
        <dbReference type="Google" id="ProtNLM"/>
    </source>
</evidence>
<keyword evidence="2" id="KW-1185">Reference proteome</keyword>
<dbReference type="NCBIfam" id="TIGR01560">
    <property type="entry name" value="put_DNA_pack"/>
    <property type="match status" value="2"/>
</dbReference>
<protein>
    <recommendedName>
        <fullName evidence="3">Phage gp6-like head-tail connector protein</fullName>
    </recommendedName>
</protein>
<sequence>MPEPITLAEAKAHCRVLDDSEDSLFPGWIAAAREVVENFTGHILAPREVTQTFDDFGRVELRAWPIAADAVFVVSYTDPAGVDHVVGDARLISGVRPARLRPAFGAAWPMPLYSPGAVSVTVTAGYATPADVPQSLKQAMLLLIGHYFANRDAVITGTISGELPLGVEALCRPYRMVWIA</sequence>
<dbReference type="STRING" id="1123269.NX02_19355"/>
<dbReference type="eggNOG" id="ENOG5030IC4">
    <property type="taxonomic scope" value="Bacteria"/>
</dbReference>
<accession>W0AEL7</accession>
<evidence type="ECO:0000313" key="1">
    <source>
        <dbReference type="EMBL" id="AHE55531.1"/>
    </source>
</evidence>
<dbReference type="Proteomes" id="UP000018851">
    <property type="component" value="Chromosome"/>
</dbReference>
<reference evidence="1 2" key="1">
    <citation type="submission" date="2013-07" db="EMBL/GenBank/DDBJ databases">
        <title>Completed genome of Sphingomonas sanxanigenens NX02.</title>
        <authorList>
            <person name="Ma T."/>
            <person name="Huang H."/>
            <person name="Wu M."/>
            <person name="Li X."/>
            <person name="Li G."/>
        </authorList>
    </citation>
    <scope>NUCLEOTIDE SEQUENCE [LARGE SCALE GENOMIC DNA]</scope>
    <source>
        <strain evidence="1 2">NX02</strain>
    </source>
</reference>
<name>W0AEL7_9SPHN</name>
<dbReference type="InterPro" id="IPR011738">
    <property type="entry name" value="Phage_CHP"/>
</dbReference>
<dbReference type="Pfam" id="PF05135">
    <property type="entry name" value="Phage_connect_1"/>
    <property type="match status" value="1"/>
</dbReference>
<proteinExistence type="predicted"/>
<dbReference type="InterPro" id="IPR021146">
    <property type="entry name" value="Phage_gp6-like_head-tail"/>
</dbReference>
<dbReference type="PATRIC" id="fig|1123269.5.peg.3787"/>
<dbReference type="CDD" id="cd08054">
    <property type="entry name" value="gp6"/>
    <property type="match status" value="1"/>
</dbReference>
<dbReference type="OrthoDB" id="7567099at2"/>
<gene>
    <name evidence="1" type="ORF">NX02_19355</name>
</gene>